<sequence length="56" mass="6108">MKLFHLTAWALLAAYFTYGCAAYGLTGSADGWFVALGWIIPWPAVISIGMAFGRRP</sequence>
<dbReference type="Proteomes" id="UP001336020">
    <property type="component" value="Unassembled WGS sequence"/>
</dbReference>
<dbReference type="RefSeq" id="WP_330134186.1">
    <property type="nucleotide sequence ID" value="NZ_JAUTXY010000006.1"/>
</dbReference>
<reference evidence="2 3" key="1">
    <citation type="submission" date="2023-07" db="EMBL/GenBank/DDBJ databases">
        <authorList>
            <person name="Girao M."/>
            <person name="Carvalho M.F."/>
        </authorList>
    </citation>
    <scope>NUCLEOTIDE SEQUENCE [LARGE SCALE GENOMIC DNA]</scope>
    <source>
        <strain evidence="2 3">YIM65754</strain>
    </source>
</reference>
<dbReference type="PROSITE" id="PS51257">
    <property type="entry name" value="PROKAR_LIPOPROTEIN"/>
    <property type="match status" value="1"/>
</dbReference>
<keyword evidence="1" id="KW-1133">Transmembrane helix</keyword>
<keyword evidence="1" id="KW-0812">Transmembrane</keyword>
<evidence type="ECO:0000313" key="2">
    <source>
        <dbReference type="EMBL" id="MEE2058958.1"/>
    </source>
</evidence>
<keyword evidence="3" id="KW-1185">Reference proteome</keyword>
<keyword evidence="1" id="KW-0472">Membrane</keyword>
<proteinExistence type="predicted"/>
<protein>
    <submittedName>
        <fullName evidence="2">Uncharacterized protein</fullName>
    </submittedName>
</protein>
<comment type="caution">
    <text evidence="2">The sequence shown here is derived from an EMBL/GenBank/DDBJ whole genome shotgun (WGS) entry which is preliminary data.</text>
</comment>
<name>A0ABU7LBN9_9NOCA</name>
<organism evidence="2 3">
    <name type="scientific">Rhodococcus artemisiae</name>
    <dbReference type="NCBI Taxonomy" id="714159"/>
    <lineage>
        <taxon>Bacteria</taxon>
        <taxon>Bacillati</taxon>
        <taxon>Actinomycetota</taxon>
        <taxon>Actinomycetes</taxon>
        <taxon>Mycobacteriales</taxon>
        <taxon>Nocardiaceae</taxon>
        <taxon>Rhodococcus</taxon>
    </lineage>
</organism>
<feature type="transmembrane region" description="Helical" evidence="1">
    <location>
        <begin position="32"/>
        <end position="52"/>
    </location>
</feature>
<evidence type="ECO:0000256" key="1">
    <source>
        <dbReference type="SAM" id="Phobius"/>
    </source>
</evidence>
<accession>A0ABU7LBN9</accession>
<evidence type="ECO:0000313" key="3">
    <source>
        <dbReference type="Proteomes" id="UP001336020"/>
    </source>
</evidence>
<dbReference type="EMBL" id="JAUTXY010000006">
    <property type="protein sequence ID" value="MEE2058958.1"/>
    <property type="molecule type" value="Genomic_DNA"/>
</dbReference>
<gene>
    <name evidence="2" type="ORF">Q7514_15665</name>
</gene>